<dbReference type="EMBL" id="JZEY01000054">
    <property type="protein sequence ID" value="KKB09673.1"/>
    <property type="molecule type" value="Genomic_DNA"/>
</dbReference>
<feature type="region of interest" description="Disordered" evidence="1">
    <location>
        <begin position="262"/>
        <end position="290"/>
    </location>
</feature>
<feature type="compositionally biased region" description="Low complexity" evidence="1">
    <location>
        <begin position="262"/>
        <end position="281"/>
    </location>
</feature>
<keyword evidence="4" id="KW-1185">Reference proteome</keyword>
<dbReference type="AlphaFoldDB" id="A0A0F5FLJ7"/>
<feature type="compositionally biased region" description="Low complexity" evidence="1">
    <location>
        <begin position="117"/>
        <end position="130"/>
    </location>
</feature>
<dbReference type="InterPro" id="IPR021136">
    <property type="entry name" value="Flagellar_hook_control-like_C"/>
</dbReference>
<proteinExistence type="predicted"/>
<gene>
    <name evidence="3" type="ORF">VE26_07330</name>
</gene>
<evidence type="ECO:0000259" key="2">
    <source>
        <dbReference type="Pfam" id="PF02120"/>
    </source>
</evidence>
<protein>
    <recommendedName>
        <fullName evidence="2">Flagellar hook-length control protein-like C-terminal domain-containing protein</fullName>
    </recommendedName>
</protein>
<accession>A0A0F5FLJ7</accession>
<evidence type="ECO:0000313" key="4">
    <source>
        <dbReference type="Proteomes" id="UP000033649"/>
    </source>
</evidence>
<name>A0A0F5FLJ7_9HYPH</name>
<feature type="domain" description="Flagellar hook-length control protein-like C-terminal" evidence="2">
    <location>
        <begin position="499"/>
        <end position="572"/>
    </location>
</feature>
<organism evidence="3 4">
    <name type="scientific">Devosia chinhatensis</name>
    <dbReference type="NCBI Taxonomy" id="429727"/>
    <lineage>
        <taxon>Bacteria</taxon>
        <taxon>Pseudomonadati</taxon>
        <taxon>Pseudomonadota</taxon>
        <taxon>Alphaproteobacteria</taxon>
        <taxon>Hyphomicrobiales</taxon>
        <taxon>Devosiaceae</taxon>
        <taxon>Devosia</taxon>
    </lineage>
</organism>
<dbReference type="STRING" id="429727.VE26_07330"/>
<feature type="region of interest" description="Disordered" evidence="1">
    <location>
        <begin position="93"/>
        <end position="175"/>
    </location>
</feature>
<evidence type="ECO:0000313" key="3">
    <source>
        <dbReference type="EMBL" id="KKB09673.1"/>
    </source>
</evidence>
<dbReference type="PATRIC" id="fig|429727.3.peg.1519"/>
<dbReference type="Pfam" id="PF02120">
    <property type="entry name" value="Flg_hook"/>
    <property type="match status" value="1"/>
</dbReference>
<dbReference type="InterPro" id="IPR038610">
    <property type="entry name" value="FliK-like_C_sf"/>
</dbReference>
<reference evidence="3 4" key="1">
    <citation type="submission" date="2015-03" db="EMBL/GenBank/DDBJ databases">
        <authorList>
            <person name="Hassan Y."/>
            <person name="Lepp D."/>
            <person name="Li X.-Z."/>
            <person name="Zhou T."/>
        </authorList>
    </citation>
    <scope>NUCLEOTIDE SEQUENCE [LARGE SCALE GENOMIC DNA]</scope>
    <source>
        <strain evidence="3 4">IPL18</strain>
    </source>
</reference>
<dbReference type="Proteomes" id="UP000033649">
    <property type="component" value="Unassembled WGS sequence"/>
</dbReference>
<comment type="caution">
    <text evidence="3">The sequence shown here is derived from an EMBL/GenBank/DDBJ whole genome shotgun (WGS) entry which is preliminary data.</text>
</comment>
<dbReference type="Gene3D" id="3.30.750.140">
    <property type="match status" value="1"/>
</dbReference>
<sequence>MRPEAIWQMSIASQLPSIPLAQASVTLRALAQSAAGSTLQAQVIGQLENGSTQVQIGRQTLALHLPMPQAPGTMLTLALNQADGQVKMTLISAQPPMTGTPQNPVPPPTSPAATSVQLSPAALAQPSAPLGIPTSPTVATGAGGAQSGASIPVSPRPAASTAGLQTPASSPGLAASGAEGLVRAAPISVASINAAERSMPVGPAGTAPAAPMAGAAVSGRPTIPYAVAAPAAAILPVQLATTTTPPALPPVAQASGVIASGAQSGQVPSGAQGQSAGAAAPMAPPAVQPSSPQVALTQMVQQALVRQDSVLGLTVALSQVVGRVAMPEPVVKAAQQVLGQRLALDEGGVTPSALARAIRNSGIFQEAMLGAGLAKSAGGDMKTALLGLQRQLGAWLGDQMPMEQVRTIPPPLRGMTPRARSLDLPMGEIPYEPHQAGKALLERTEAALSRLRLHQAASLPEAASRQEAQWSLDLPVMVAGQQSLLHLHIHRDRDAMGDAPEDRGWQVKFAINFSDMGEVGAQVSLRAGIAGVLLWAERPETAQQLDAEIAALRHELEALGLKAGAIVVRAGVPAPDAPVPSGNIVDERR</sequence>
<evidence type="ECO:0000256" key="1">
    <source>
        <dbReference type="SAM" id="MobiDB-lite"/>
    </source>
</evidence>